<protein>
    <recommendedName>
        <fullName evidence="1">YlxR domain-containing protein</fullName>
    </recommendedName>
</protein>
<dbReference type="PATRIC" id="fig|571913.6.peg.2524"/>
<dbReference type="AlphaFoldDB" id="A0A0K1JID5"/>
<dbReference type="KEGG" id="lmoi:VV02_12385"/>
<dbReference type="Gene3D" id="3.30.1230.10">
    <property type="entry name" value="YlxR-like"/>
    <property type="match status" value="1"/>
</dbReference>
<name>A0A0K1JID5_9MICO</name>
<sequence>MAETGHLHAVRQPPLHASRRTCVGCRRRDDRSALLRVVALVVEGSAAHAVAVVPDTRERLPGRGAWLHPTADCLAEADRRRAFGRALRVNAALDLSRLREWIEQQ</sequence>
<proteinExistence type="predicted"/>
<dbReference type="InterPro" id="IPR037465">
    <property type="entry name" value="YlxR"/>
</dbReference>
<dbReference type="InterPro" id="IPR007393">
    <property type="entry name" value="YlxR_dom"/>
</dbReference>
<evidence type="ECO:0000259" key="1">
    <source>
        <dbReference type="Pfam" id="PF04296"/>
    </source>
</evidence>
<keyword evidence="3" id="KW-1185">Reference proteome</keyword>
<accession>A0A0K1JID5</accession>
<dbReference type="InterPro" id="IPR035931">
    <property type="entry name" value="YlxR-like_sf"/>
</dbReference>
<feature type="domain" description="YlxR" evidence="1">
    <location>
        <begin position="20"/>
        <end position="92"/>
    </location>
</feature>
<reference evidence="2 3" key="1">
    <citation type="submission" date="2015-03" db="EMBL/GenBank/DDBJ databases">
        <title>Luteipulveratus halotolerans sp. nov., a novel actinobacterium (Dermacoccaceae) from Sarawak, Malaysia.</title>
        <authorList>
            <person name="Juboi H."/>
            <person name="Basik A."/>
            <person name="Shamsul S.S."/>
            <person name="Arnold P."/>
            <person name="Schmitt E.K."/>
            <person name="Sanglier J.-J."/>
            <person name="Yeo T."/>
        </authorList>
    </citation>
    <scope>NUCLEOTIDE SEQUENCE [LARGE SCALE GENOMIC DNA]</scope>
    <source>
        <strain evidence="2 3">MN07-A0370</strain>
    </source>
</reference>
<dbReference type="Pfam" id="PF04296">
    <property type="entry name" value="YlxR"/>
    <property type="match status" value="1"/>
</dbReference>
<dbReference type="PANTHER" id="PTHR34215">
    <property type="entry name" value="BLL0784 PROTEIN"/>
    <property type="match status" value="1"/>
</dbReference>
<dbReference type="PANTHER" id="PTHR34215:SF1">
    <property type="entry name" value="YLXR DOMAIN-CONTAINING PROTEIN"/>
    <property type="match status" value="1"/>
</dbReference>
<organism evidence="2 3">
    <name type="scientific">Luteipulveratus mongoliensis</name>
    <dbReference type="NCBI Taxonomy" id="571913"/>
    <lineage>
        <taxon>Bacteria</taxon>
        <taxon>Bacillati</taxon>
        <taxon>Actinomycetota</taxon>
        <taxon>Actinomycetes</taxon>
        <taxon>Micrococcales</taxon>
        <taxon>Dermacoccaceae</taxon>
        <taxon>Luteipulveratus</taxon>
    </lineage>
</organism>
<dbReference type="SUPFAM" id="SSF64376">
    <property type="entry name" value="YlxR-like"/>
    <property type="match status" value="1"/>
</dbReference>
<dbReference type="OrthoDB" id="5244965at2"/>
<evidence type="ECO:0000313" key="2">
    <source>
        <dbReference type="EMBL" id="AKU16479.1"/>
    </source>
</evidence>
<gene>
    <name evidence="2" type="ORF">VV02_12385</name>
</gene>
<dbReference type="STRING" id="571913.VV02_12385"/>
<dbReference type="Proteomes" id="UP000066480">
    <property type="component" value="Chromosome"/>
</dbReference>
<dbReference type="EMBL" id="CP011112">
    <property type="protein sequence ID" value="AKU16479.1"/>
    <property type="molecule type" value="Genomic_DNA"/>
</dbReference>
<dbReference type="RefSeq" id="WP_052591821.1">
    <property type="nucleotide sequence ID" value="NZ_CP011112.1"/>
</dbReference>
<evidence type="ECO:0000313" key="3">
    <source>
        <dbReference type="Proteomes" id="UP000066480"/>
    </source>
</evidence>